<comment type="caution">
    <text evidence="1">The sequence shown here is derived from an EMBL/GenBank/DDBJ whole genome shotgun (WGS) entry which is preliminary data.</text>
</comment>
<name>A0ABV8MVQ5_9NEIS</name>
<sequence length="141" mass="16068">MPNFDYRFLSVDVVEQKIAQLEDRLGKVKKSINDQGLLQSSIAVQEVCKESARFIEELADLIKDRLHQMACDGAYDNLSSMEVEAGFQREFLQVVEDVKLIAKDFTREMAASLKNEETTRWHELEGLIQKSLQGLTCGNKN</sequence>
<gene>
    <name evidence="1" type="ORF">ACFOW7_19155</name>
</gene>
<reference evidence="2" key="1">
    <citation type="journal article" date="2019" name="Int. J. Syst. Evol. Microbiol.">
        <title>The Global Catalogue of Microorganisms (GCM) 10K type strain sequencing project: providing services to taxonomists for standard genome sequencing and annotation.</title>
        <authorList>
            <consortium name="The Broad Institute Genomics Platform"/>
            <consortium name="The Broad Institute Genome Sequencing Center for Infectious Disease"/>
            <person name="Wu L."/>
            <person name="Ma J."/>
        </authorList>
    </citation>
    <scope>NUCLEOTIDE SEQUENCE [LARGE SCALE GENOMIC DNA]</scope>
    <source>
        <strain evidence="2">LMG 29894</strain>
    </source>
</reference>
<dbReference type="Proteomes" id="UP001595791">
    <property type="component" value="Unassembled WGS sequence"/>
</dbReference>
<protein>
    <submittedName>
        <fullName evidence="1">Uncharacterized protein</fullName>
    </submittedName>
</protein>
<organism evidence="1 2">
    <name type="scientific">Chitinimonas lacunae</name>
    <dbReference type="NCBI Taxonomy" id="1963018"/>
    <lineage>
        <taxon>Bacteria</taxon>
        <taxon>Pseudomonadati</taxon>
        <taxon>Pseudomonadota</taxon>
        <taxon>Betaproteobacteria</taxon>
        <taxon>Neisseriales</taxon>
        <taxon>Chitinibacteraceae</taxon>
        <taxon>Chitinimonas</taxon>
    </lineage>
</organism>
<accession>A0ABV8MVQ5</accession>
<dbReference type="EMBL" id="JBHSBU010000001">
    <property type="protein sequence ID" value="MFC4161459.1"/>
    <property type="molecule type" value="Genomic_DNA"/>
</dbReference>
<proteinExistence type="predicted"/>
<dbReference type="RefSeq" id="WP_378167422.1">
    <property type="nucleotide sequence ID" value="NZ_JBHSBU010000001.1"/>
</dbReference>
<evidence type="ECO:0000313" key="2">
    <source>
        <dbReference type="Proteomes" id="UP001595791"/>
    </source>
</evidence>
<keyword evidence="2" id="KW-1185">Reference proteome</keyword>
<evidence type="ECO:0000313" key="1">
    <source>
        <dbReference type="EMBL" id="MFC4161459.1"/>
    </source>
</evidence>